<evidence type="ECO:0000313" key="2">
    <source>
        <dbReference type="EMBL" id="KAH7931925.1"/>
    </source>
</evidence>
<gene>
    <name evidence="2" type="ORF">HPB51_029607</name>
</gene>
<dbReference type="EMBL" id="JABSTU010006855">
    <property type="protein sequence ID" value="KAH7931925.1"/>
    <property type="molecule type" value="Genomic_DNA"/>
</dbReference>
<keyword evidence="3" id="KW-1185">Reference proteome</keyword>
<evidence type="ECO:0000313" key="3">
    <source>
        <dbReference type="Proteomes" id="UP000821866"/>
    </source>
</evidence>
<reference evidence="2" key="2">
    <citation type="submission" date="2021-09" db="EMBL/GenBank/DDBJ databases">
        <authorList>
            <person name="Jia N."/>
            <person name="Wang J."/>
            <person name="Shi W."/>
            <person name="Du L."/>
            <person name="Sun Y."/>
            <person name="Zhan W."/>
            <person name="Jiang J."/>
            <person name="Wang Q."/>
            <person name="Zhang B."/>
            <person name="Ji P."/>
            <person name="Sakyi L.B."/>
            <person name="Cui X."/>
            <person name="Yuan T."/>
            <person name="Jiang B."/>
            <person name="Yang W."/>
            <person name="Lam T.T.-Y."/>
            <person name="Chang Q."/>
            <person name="Ding S."/>
            <person name="Wang X."/>
            <person name="Zhu J."/>
            <person name="Ruan X."/>
            <person name="Zhao L."/>
            <person name="Wei J."/>
            <person name="Que T."/>
            <person name="Du C."/>
            <person name="Cheng J."/>
            <person name="Dai P."/>
            <person name="Han X."/>
            <person name="Huang E."/>
            <person name="Gao Y."/>
            <person name="Liu J."/>
            <person name="Shao H."/>
            <person name="Ye R."/>
            <person name="Li L."/>
            <person name="Wei W."/>
            <person name="Wang X."/>
            <person name="Wang C."/>
            <person name="Huo Q."/>
            <person name="Li W."/>
            <person name="Guo W."/>
            <person name="Chen H."/>
            <person name="Chen S."/>
            <person name="Zhou L."/>
            <person name="Zhou L."/>
            <person name="Ni X."/>
            <person name="Tian J."/>
            <person name="Zhou Y."/>
            <person name="Sheng Y."/>
            <person name="Liu T."/>
            <person name="Pan Y."/>
            <person name="Xia L."/>
            <person name="Li J."/>
            <person name="Zhao F."/>
            <person name="Cao W."/>
        </authorList>
    </citation>
    <scope>NUCLEOTIDE SEQUENCE</scope>
    <source>
        <strain evidence="2">Rmic-2018</strain>
        <tissue evidence="2">Larvae</tissue>
    </source>
</reference>
<dbReference type="AlphaFoldDB" id="A0A9J6CTP6"/>
<sequence length="188" mass="20061">MDAMRPQQVTELRETPPANGTRQLLPSATVIFASEARWPPTVALTVPRSSAVATHSGCGRRGCPQADCSARRAFRQRVAAVCPHFASDGFPGSGPWTPRSSNLAALNCSHTQSNLSRLRSILGGGVSTGSHGCLTSDSRVVNPHCQTMSSAKHGEPLFVGAPALPYITKRSELRSSLRAGTQPTRKMW</sequence>
<organism evidence="2 3">
    <name type="scientific">Rhipicephalus microplus</name>
    <name type="common">Cattle tick</name>
    <name type="synonym">Boophilus microplus</name>
    <dbReference type="NCBI Taxonomy" id="6941"/>
    <lineage>
        <taxon>Eukaryota</taxon>
        <taxon>Metazoa</taxon>
        <taxon>Ecdysozoa</taxon>
        <taxon>Arthropoda</taxon>
        <taxon>Chelicerata</taxon>
        <taxon>Arachnida</taxon>
        <taxon>Acari</taxon>
        <taxon>Parasitiformes</taxon>
        <taxon>Ixodida</taxon>
        <taxon>Ixodoidea</taxon>
        <taxon>Ixodidae</taxon>
        <taxon>Rhipicephalinae</taxon>
        <taxon>Rhipicephalus</taxon>
        <taxon>Boophilus</taxon>
    </lineage>
</organism>
<dbReference type="Proteomes" id="UP000821866">
    <property type="component" value="Unassembled WGS sequence"/>
</dbReference>
<accession>A0A9J6CTP6</accession>
<name>A0A9J6CTP6_RHIMP</name>
<protein>
    <submittedName>
        <fullName evidence="2">Uncharacterized protein</fullName>
    </submittedName>
</protein>
<proteinExistence type="predicted"/>
<comment type="caution">
    <text evidence="2">The sequence shown here is derived from an EMBL/GenBank/DDBJ whole genome shotgun (WGS) entry which is preliminary data.</text>
</comment>
<evidence type="ECO:0000256" key="1">
    <source>
        <dbReference type="SAM" id="MobiDB-lite"/>
    </source>
</evidence>
<feature type="region of interest" description="Disordered" evidence="1">
    <location>
        <begin position="1"/>
        <end position="22"/>
    </location>
</feature>
<reference evidence="2" key="1">
    <citation type="journal article" date="2020" name="Cell">
        <title>Large-Scale Comparative Analyses of Tick Genomes Elucidate Their Genetic Diversity and Vector Capacities.</title>
        <authorList>
            <consortium name="Tick Genome and Microbiome Consortium (TIGMIC)"/>
            <person name="Jia N."/>
            <person name="Wang J."/>
            <person name="Shi W."/>
            <person name="Du L."/>
            <person name="Sun Y."/>
            <person name="Zhan W."/>
            <person name="Jiang J.F."/>
            <person name="Wang Q."/>
            <person name="Zhang B."/>
            <person name="Ji P."/>
            <person name="Bell-Sakyi L."/>
            <person name="Cui X.M."/>
            <person name="Yuan T.T."/>
            <person name="Jiang B.G."/>
            <person name="Yang W.F."/>
            <person name="Lam T.T."/>
            <person name="Chang Q.C."/>
            <person name="Ding S.J."/>
            <person name="Wang X.J."/>
            <person name="Zhu J.G."/>
            <person name="Ruan X.D."/>
            <person name="Zhao L."/>
            <person name="Wei J.T."/>
            <person name="Ye R.Z."/>
            <person name="Que T.C."/>
            <person name="Du C.H."/>
            <person name="Zhou Y.H."/>
            <person name="Cheng J.X."/>
            <person name="Dai P.F."/>
            <person name="Guo W.B."/>
            <person name="Han X.H."/>
            <person name="Huang E.J."/>
            <person name="Li L.F."/>
            <person name="Wei W."/>
            <person name="Gao Y.C."/>
            <person name="Liu J.Z."/>
            <person name="Shao H.Z."/>
            <person name="Wang X."/>
            <person name="Wang C.C."/>
            <person name="Yang T.C."/>
            <person name="Huo Q.B."/>
            <person name="Li W."/>
            <person name="Chen H.Y."/>
            <person name="Chen S.E."/>
            <person name="Zhou L.G."/>
            <person name="Ni X.B."/>
            <person name="Tian J.H."/>
            <person name="Sheng Y."/>
            <person name="Liu T."/>
            <person name="Pan Y.S."/>
            <person name="Xia L.Y."/>
            <person name="Li J."/>
            <person name="Zhao F."/>
            <person name="Cao W.C."/>
        </authorList>
    </citation>
    <scope>NUCLEOTIDE SEQUENCE</scope>
    <source>
        <strain evidence="2">Rmic-2018</strain>
    </source>
</reference>